<keyword evidence="6" id="KW-1185">Reference proteome</keyword>
<evidence type="ECO:0000313" key="5">
    <source>
        <dbReference type="EMBL" id="MCV2370502.1"/>
    </source>
</evidence>
<dbReference type="Pfam" id="PF00392">
    <property type="entry name" value="GntR"/>
    <property type="match status" value="1"/>
</dbReference>
<dbReference type="InterPro" id="IPR028978">
    <property type="entry name" value="Chorismate_lyase_/UTRA_dom_sf"/>
</dbReference>
<keyword evidence="2" id="KW-0238">DNA-binding</keyword>
<sequence>MLQKGALNPVQVARMPLYMGLARRLNEGLQRGQWQVEGALPSERVLAEVLAVSRDTARKALGLLCKRGMLVRVRGSGTYLRAMPAGPMSAAAGQQGERLVASELQTANLEEQRTLDLAPGQSVWRAVTLSPGEEAGGRAHQLKFRCIPQHFLPRHIEPAKLGLAELELHFQLQGLGGTYLLQRIEAVAATLPHAVQMGIAPGTALLHVQRLRCAPLGQALEIEHGYRLGVEAGFCVELRVAAANPVFR</sequence>
<name>A0ABT2YKC1_9BURK</name>
<dbReference type="RefSeq" id="WP_263573084.1">
    <property type="nucleotide sequence ID" value="NZ_JAJIRN010000009.1"/>
</dbReference>
<dbReference type="InterPro" id="IPR000524">
    <property type="entry name" value="Tscrpt_reg_HTH_GntR"/>
</dbReference>
<dbReference type="InterPro" id="IPR036390">
    <property type="entry name" value="WH_DNA-bd_sf"/>
</dbReference>
<evidence type="ECO:0000313" key="6">
    <source>
        <dbReference type="Proteomes" id="UP001209701"/>
    </source>
</evidence>
<gene>
    <name evidence="5" type="ORF">LNV07_20665</name>
</gene>
<keyword evidence="3" id="KW-0804">Transcription</keyword>
<protein>
    <submittedName>
        <fullName evidence="5">GntR family transcriptional regulator</fullName>
    </submittedName>
</protein>
<accession>A0ABT2YKC1</accession>
<keyword evidence="1" id="KW-0805">Transcription regulation</keyword>
<evidence type="ECO:0000259" key="4">
    <source>
        <dbReference type="PROSITE" id="PS50949"/>
    </source>
</evidence>
<dbReference type="PROSITE" id="PS50949">
    <property type="entry name" value="HTH_GNTR"/>
    <property type="match status" value="1"/>
</dbReference>
<evidence type="ECO:0000256" key="1">
    <source>
        <dbReference type="ARBA" id="ARBA00023015"/>
    </source>
</evidence>
<comment type="caution">
    <text evidence="5">The sequence shown here is derived from an EMBL/GenBank/DDBJ whole genome shotgun (WGS) entry which is preliminary data.</text>
</comment>
<evidence type="ECO:0000256" key="2">
    <source>
        <dbReference type="ARBA" id="ARBA00023125"/>
    </source>
</evidence>
<organism evidence="5 6">
    <name type="scientific">Roseateles oligotrophus</name>
    <dbReference type="NCBI Taxonomy" id="1769250"/>
    <lineage>
        <taxon>Bacteria</taxon>
        <taxon>Pseudomonadati</taxon>
        <taxon>Pseudomonadota</taxon>
        <taxon>Betaproteobacteria</taxon>
        <taxon>Burkholderiales</taxon>
        <taxon>Sphaerotilaceae</taxon>
        <taxon>Roseateles</taxon>
    </lineage>
</organism>
<dbReference type="SMART" id="SM00345">
    <property type="entry name" value="HTH_GNTR"/>
    <property type="match status" value="1"/>
</dbReference>
<proteinExistence type="predicted"/>
<dbReference type="InterPro" id="IPR050679">
    <property type="entry name" value="Bact_HTH_transcr_reg"/>
</dbReference>
<reference evidence="5 6" key="1">
    <citation type="submission" date="2021-11" db="EMBL/GenBank/DDBJ databases">
        <authorList>
            <person name="Liang Q."/>
            <person name="Mou H."/>
            <person name="Liu Z."/>
        </authorList>
    </citation>
    <scope>NUCLEOTIDE SEQUENCE [LARGE SCALE GENOMIC DNA]</scope>
    <source>
        <strain evidence="5 6">CHU3</strain>
    </source>
</reference>
<dbReference type="SUPFAM" id="SSF46785">
    <property type="entry name" value="Winged helix' DNA-binding domain"/>
    <property type="match status" value="1"/>
</dbReference>
<dbReference type="PANTHER" id="PTHR44846">
    <property type="entry name" value="MANNOSYL-D-GLYCERATE TRANSPORT/METABOLISM SYSTEM REPRESSOR MNGR-RELATED"/>
    <property type="match status" value="1"/>
</dbReference>
<dbReference type="Gene3D" id="1.10.10.10">
    <property type="entry name" value="Winged helix-like DNA-binding domain superfamily/Winged helix DNA-binding domain"/>
    <property type="match status" value="1"/>
</dbReference>
<dbReference type="CDD" id="cd07377">
    <property type="entry name" value="WHTH_GntR"/>
    <property type="match status" value="1"/>
</dbReference>
<feature type="domain" description="HTH gntR-type" evidence="4">
    <location>
        <begin position="15"/>
        <end position="83"/>
    </location>
</feature>
<dbReference type="SUPFAM" id="SSF64288">
    <property type="entry name" value="Chorismate lyase-like"/>
    <property type="match status" value="1"/>
</dbReference>
<dbReference type="InterPro" id="IPR036388">
    <property type="entry name" value="WH-like_DNA-bd_sf"/>
</dbReference>
<dbReference type="PANTHER" id="PTHR44846:SF1">
    <property type="entry name" value="MANNOSYL-D-GLYCERATE TRANSPORT_METABOLISM SYSTEM REPRESSOR MNGR-RELATED"/>
    <property type="match status" value="1"/>
</dbReference>
<evidence type="ECO:0000256" key="3">
    <source>
        <dbReference type="ARBA" id="ARBA00023163"/>
    </source>
</evidence>
<dbReference type="Proteomes" id="UP001209701">
    <property type="component" value="Unassembled WGS sequence"/>
</dbReference>
<dbReference type="PRINTS" id="PR00035">
    <property type="entry name" value="HTHGNTR"/>
</dbReference>
<dbReference type="EMBL" id="JAJIRN010000009">
    <property type="protein sequence ID" value="MCV2370502.1"/>
    <property type="molecule type" value="Genomic_DNA"/>
</dbReference>
<dbReference type="Gene3D" id="3.40.1410.10">
    <property type="entry name" value="Chorismate lyase-like"/>
    <property type="match status" value="1"/>
</dbReference>
<dbReference type="InterPro" id="IPR011663">
    <property type="entry name" value="UTRA"/>
</dbReference>
<dbReference type="Pfam" id="PF07702">
    <property type="entry name" value="UTRA"/>
    <property type="match status" value="1"/>
</dbReference>